<dbReference type="Gene3D" id="1.10.560.10">
    <property type="entry name" value="GroEL-like equatorial domain"/>
    <property type="match status" value="1"/>
</dbReference>
<protein>
    <recommendedName>
        <fullName evidence="7">CCT-theta</fullName>
    </recommendedName>
</protein>
<dbReference type="GO" id="GO:0005737">
    <property type="term" value="C:cytoplasm"/>
    <property type="evidence" value="ECO:0007669"/>
    <property type="project" value="UniProtKB-SubCell"/>
</dbReference>
<keyword evidence="5 8" id="KW-0067">ATP-binding</keyword>
<evidence type="ECO:0000256" key="5">
    <source>
        <dbReference type="ARBA" id="ARBA00022840"/>
    </source>
</evidence>
<keyword evidence="4 8" id="KW-0547">Nucleotide-binding</keyword>
<comment type="subcellular location">
    <subcellularLocation>
        <location evidence="1">Cytoplasm</location>
    </subcellularLocation>
</comment>
<accession>A0A3P3YE70</accession>
<dbReference type="GO" id="GO:0005524">
    <property type="term" value="F:ATP binding"/>
    <property type="evidence" value="ECO:0007669"/>
    <property type="project" value="UniProtKB-KW"/>
</dbReference>
<dbReference type="InterPro" id="IPR027413">
    <property type="entry name" value="GROEL-like_equatorial_sf"/>
</dbReference>
<geneLocation type="mitochondrion" evidence="10"/>
<dbReference type="InterPro" id="IPR002194">
    <property type="entry name" value="Chaperonin_TCP-1_CS"/>
</dbReference>
<organism evidence="10 11">
    <name type="scientific">Plasmodiophora brassicae</name>
    <name type="common">Clubroot disease agent</name>
    <dbReference type="NCBI Taxonomy" id="37360"/>
    <lineage>
        <taxon>Eukaryota</taxon>
        <taxon>Sar</taxon>
        <taxon>Rhizaria</taxon>
        <taxon>Endomyxa</taxon>
        <taxon>Phytomyxea</taxon>
        <taxon>Plasmodiophorida</taxon>
        <taxon>Plasmodiophoridae</taxon>
        <taxon>Plasmodiophora</taxon>
    </lineage>
</organism>
<evidence type="ECO:0000256" key="2">
    <source>
        <dbReference type="ARBA" id="ARBA00008020"/>
    </source>
</evidence>
<feature type="region of interest" description="Disordered" evidence="9">
    <location>
        <begin position="72"/>
        <end position="208"/>
    </location>
</feature>
<name>A0A3P3YE70_PLABS</name>
<dbReference type="SUPFAM" id="SSF48592">
    <property type="entry name" value="GroEL equatorial domain-like"/>
    <property type="match status" value="1"/>
</dbReference>
<keyword evidence="3" id="KW-0963">Cytoplasm</keyword>
<dbReference type="InterPro" id="IPR002423">
    <property type="entry name" value="Cpn60/GroEL/TCP-1"/>
</dbReference>
<evidence type="ECO:0000256" key="7">
    <source>
        <dbReference type="ARBA" id="ARBA00029602"/>
    </source>
</evidence>
<feature type="compositionally biased region" description="Low complexity" evidence="9">
    <location>
        <begin position="9"/>
        <end position="60"/>
    </location>
</feature>
<dbReference type="Pfam" id="PF00118">
    <property type="entry name" value="Cpn60_TCP1"/>
    <property type="match status" value="1"/>
</dbReference>
<dbReference type="SUPFAM" id="SSF52029">
    <property type="entry name" value="GroEL apical domain-like"/>
    <property type="match status" value="1"/>
</dbReference>
<dbReference type="Proteomes" id="UP000290189">
    <property type="component" value="Unassembled WGS sequence"/>
</dbReference>
<feature type="region of interest" description="Disordered" evidence="9">
    <location>
        <begin position="1"/>
        <end position="60"/>
    </location>
</feature>
<reference evidence="10 11" key="1">
    <citation type="submission" date="2018-03" db="EMBL/GenBank/DDBJ databases">
        <authorList>
            <person name="Fogelqvist J."/>
        </authorList>
    </citation>
    <scope>NUCLEOTIDE SEQUENCE [LARGE SCALE GENOMIC DNA]</scope>
</reference>
<evidence type="ECO:0000313" key="10">
    <source>
        <dbReference type="EMBL" id="SPQ98434.1"/>
    </source>
</evidence>
<sequence>MRTPGGTPSASSDRAARSSSRAGGAAPTRRSAGACSSSTATGAGGCPASRSRSRPCSACPGCTRTCSCAGARPSPYASRNASTSSGNNNNTTRYDRQAGRRRRRRDLYIYKADAYSKTRGIARRHTRHRSRIWDRQPSPPRYLNEGGGGSKITRRPVRSCRSLTTVGQPAAAQGRCSWDRGDSAQQTRGRAERASPWRGAWPATKTDDRRRWVRRRQTGATMKNMRRGMPNLFKQGTQHLSGVADAVVRNIEACKQLAKMTRTSLGPNGMNKMVINHLDKLFVTSDAATILKETDVVHPAAKMMVLAANQQDYECGDGANSVIVLAGELMAKAEALLRMGLHPADIVRGFVLAGDRAMEILPTLTCHTHDDFLLASALSAACFSAICAKQYGVEAQLCRLIGEACAAVMPKDAKAFNVDNVRVCKVLGGTLHQSQVVQGVVVARPPHGTVHRLSPAHIAVFVESIDASSTDTKGTVALTSAQELLDYSLGEETLMAKTIEAIRATGCNCVVTGGKISELAMHFLDQAGVLAVTIPSKFELRRLARSVGATLNLNIHTPIQAADLGFCSSVALRDIGAQSCTVFEQGAASQQRSSIATIVLRGSTDNYLNDYERAIEDGVNVVRATCRDPRFVCGAGAAEMALSCQLAEYASTLTGLEQYAVKAYAEALEVFPRTLAQNSGLDETQILARLYAAHERGDGRVGVDVDGAGVGDVQGKGVVDHLQTKAHAIRMATDAAATILQVDQIIMAKAAGGPKPPKGQGHWDDRED</sequence>
<evidence type="ECO:0000256" key="6">
    <source>
        <dbReference type="ARBA" id="ARBA00023186"/>
    </source>
</evidence>
<feature type="compositionally biased region" description="Low complexity" evidence="9">
    <location>
        <begin position="77"/>
        <end position="92"/>
    </location>
</feature>
<evidence type="ECO:0000313" key="11">
    <source>
        <dbReference type="Proteomes" id="UP000290189"/>
    </source>
</evidence>
<dbReference type="AlphaFoldDB" id="A0A3P3YE70"/>
<dbReference type="GO" id="GO:0016887">
    <property type="term" value="F:ATP hydrolysis activity"/>
    <property type="evidence" value="ECO:0007669"/>
    <property type="project" value="InterPro"/>
</dbReference>
<dbReference type="GO" id="GO:0051082">
    <property type="term" value="F:unfolded protein binding"/>
    <property type="evidence" value="ECO:0007669"/>
    <property type="project" value="InterPro"/>
</dbReference>
<dbReference type="NCBIfam" id="TIGR02346">
    <property type="entry name" value="chap_CCT_theta"/>
    <property type="match status" value="1"/>
</dbReference>
<dbReference type="Gene3D" id="3.30.260.10">
    <property type="entry name" value="TCP-1-like chaperonin intermediate domain"/>
    <property type="match status" value="1"/>
</dbReference>
<dbReference type="InterPro" id="IPR027409">
    <property type="entry name" value="GroEL-like_apical_dom_sf"/>
</dbReference>
<comment type="similarity">
    <text evidence="2 8">Belongs to the TCP-1 chaperonin family.</text>
</comment>
<dbReference type="GO" id="GO:0140662">
    <property type="term" value="F:ATP-dependent protein folding chaperone"/>
    <property type="evidence" value="ECO:0007669"/>
    <property type="project" value="InterPro"/>
</dbReference>
<evidence type="ECO:0000256" key="3">
    <source>
        <dbReference type="ARBA" id="ARBA00022490"/>
    </source>
</evidence>
<dbReference type="SUPFAM" id="SSF54849">
    <property type="entry name" value="GroEL-intermediate domain like"/>
    <property type="match status" value="1"/>
</dbReference>
<dbReference type="PROSITE" id="PS00750">
    <property type="entry name" value="TCP1_1"/>
    <property type="match status" value="1"/>
</dbReference>
<evidence type="ECO:0000256" key="8">
    <source>
        <dbReference type="RuleBase" id="RU004187"/>
    </source>
</evidence>
<dbReference type="Gene3D" id="3.50.7.10">
    <property type="entry name" value="GroEL"/>
    <property type="match status" value="1"/>
</dbReference>
<dbReference type="PRINTS" id="PR00304">
    <property type="entry name" value="TCOMPLEXTCP1"/>
</dbReference>
<feature type="compositionally biased region" description="Basic residues" evidence="9">
    <location>
        <begin position="120"/>
        <end position="130"/>
    </location>
</feature>
<dbReference type="PANTHER" id="PTHR11353">
    <property type="entry name" value="CHAPERONIN"/>
    <property type="match status" value="1"/>
</dbReference>
<dbReference type="EMBL" id="OVEO01000009">
    <property type="protein sequence ID" value="SPQ98434.1"/>
    <property type="molecule type" value="Genomic_DNA"/>
</dbReference>
<keyword evidence="6 8" id="KW-0143">Chaperone</keyword>
<dbReference type="CDD" id="cd03341">
    <property type="entry name" value="TCP1_theta"/>
    <property type="match status" value="1"/>
</dbReference>
<dbReference type="InterPro" id="IPR012721">
    <property type="entry name" value="Chap_CCT_theta"/>
</dbReference>
<keyword evidence="10" id="KW-0496">Mitochondrion</keyword>
<proteinExistence type="inferred from homology"/>
<gene>
    <name evidence="10" type="ORF">PLBR_LOCUS5649</name>
</gene>
<dbReference type="FunFam" id="3.50.7.10:FF:000008">
    <property type="entry name" value="T-complex protein 1 subunit theta"/>
    <property type="match status" value="1"/>
</dbReference>
<evidence type="ECO:0000256" key="9">
    <source>
        <dbReference type="SAM" id="MobiDB-lite"/>
    </source>
</evidence>
<evidence type="ECO:0000256" key="1">
    <source>
        <dbReference type="ARBA" id="ARBA00004496"/>
    </source>
</evidence>
<evidence type="ECO:0000256" key="4">
    <source>
        <dbReference type="ARBA" id="ARBA00022741"/>
    </source>
</evidence>
<dbReference type="InterPro" id="IPR017998">
    <property type="entry name" value="Chaperone_TCP-1"/>
</dbReference>
<dbReference type="InterPro" id="IPR027410">
    <property type="entry name" value="TCP-1-like_intermed_sf"/>
</dbReference>